<accession>A0A1H9AF49</accession>
<reference evidence="3 4" key="1">
    <citation type="submission" date="2016-10" db="EMBL/GenBank/DDBJ databases">
        <authorList>
            <person name="de Groot N.N."/>
        </authorList>
    </citation>
    <scope>NUCLEOTIDE SEQUENCE [LARGE SCALE GENOMIC DNA]</scope>
    <source>
        <strain evidence="3 4">DSM 27078</strain>
    </source>
</reference>
<dbReference type="Gene3D" id="3.40.1440.10">
    <property type="entry name" value="GIY-YIG endonuclease"/>
    <property type="match status" value="1"/>
</dbReference>
<dbReference type="AlphaFoldDB" id="A0A1H9AF49"/>
<proteinExistence type="inferred from homology"/>
<dbReference type="PROSITE" id="PS50164">
    <property type="entry name" value="GIY_YIG"/>
    <property type="match status" value="1"/>
</dbReference>
<dbReference type="EMBL" id="FOEI01000002">
    <property type="protein sequence ID" value="SEP75364.1"/>
    <property type="molecule type" value="Genomic_DNA"/>
</dbReference>
<dbReference type="CDD" id="cd10449">
    <property type="entry name" value="GIY-YIG_SLX1_like"/>
    <property type="match status" value="1"/>
</dbReference>
<dbReference type="STRING" id="1299341.SAMN05444005_102121"/>
<dbReference type="SUPFAM" id="SSF82771">
    <property type="entry name" value="GIY-YIG endonuclease"/>
    <property type="match status" value="1"/>
</dbReference>
<evidence type="ECO:0000313" key="3">
    <source>
        <dbReference type="EMBL" id="SEP75364.1"/>
    </source>
</evidence>
<dbReference type="InterPro" id="IPR050190">
    <property type="entry name" value="UPF0213_domain"/>
</dbReference>
<sequence>MFIVYFLYSEIGDVYYKGFTTNIETRLQYHLLGKSKFTSRYSDWRLVYSVYFDTKSEALREEKRLKRLNRLSIEKLITK</sequence>
<comment type="similarity">
    <text evidence="1">Belongs to the UPF0213 family.</text>
</comment>
<organism evidence="3 4">
    <name type="scientific">Flavobacterium urocaniciphilum</name>
    <dbReference type="NCBI Taxonomy" id="1299341"/>
    <lineage>
        <taxon>Bacteria</taxon>
        <taxon>Pseudomonadati</taxon>
        <taxon>Bacteroidota</taxon>
        <taxon>Flavobacteriia</taxon>
        <taxon>Flavobacteriales</taxon>
        <taxon>Flavobacteriaceae</taxon>
        <taxon>Flavobacterium</taxon>
    </lineage>
</organism>
<dbReference type="PANTHER" id="PTHR34477:SF1">
    <property type="entry name" value="UPF0213 PROTEIN YHBQ"/>
    <property type="match status" value="1"/>
</dbReference>
<gene>
    <name evidence="3" type="ORF">SAMN05444005_102121</name>
</gene>
<evidence type="ECO:0000259" key="2">
    <source>
        <dbReference type="PROSITE" id="PS50164"/>
    </source>
</evidence>
<dbReference type="Pfam" id="PF01541">
    <property type="entry name" value="GIY-YIG"/>
    <property type="match status" value="1"/>
</dbReference>
<dbReference type="InterPro" id="IPR000305">
    <property type="entry name" value="GIY-YIG_endonuc"/>
</dbReference>
<dbReference type="GO" id="GO:0004519">
    <property type="term" value="F:endonuclease activity"/>
    <property type="evidence" value="ECO:0007669"/>
    <property type="project" value="UniProtKB-KW"/>
</dbReference>
<name>A0A1H9AF49_9FLAO</name>
<dbReference type="OrthoDB" id="1203060at2"/>
<protein>
    <submittedName>
        <fullName evidence="3">Putative endonuclease</fullName>
    </submittedName>
</protein>
<dbReference type="RefSeq" id="WP_091465923.1">
    <property type="nucleotide sequence ID" value="NZ_FOEI01000002.1"/>
</dbReference>
<keyword evidence="4" id="KW-1185">Reference proteome</keyword>
<evidence type="ECO:0000313" key="4">
    <source>
        <dbReference type="Proteomes" id="UP000198648"/>
    </source>
</evidence>
<keyword evidence="3" id="KW-0378">Hydrolase</keyword>
<dbReference type="InterPro" id="IPR035901">
    <property type="entry name" value="GIY-YIG_endonuc_sf"/>
</dbReference>
<dbReference type="Proteomes" id="UP000198648">
    <property type="component" value="Unassembled WGS sequence"/>
</dbReference>
<evidence type="ECO:0000256" key="1">
    <source>
        <dbReference type="ARBA" id="ARBA00007435"/>
    </source>
</evidence>
<dbReference type="PANTHER" id="PTHR34477">
    <property type="entry name" value="UPF0213 PROTEIN YHBQ"/>
    <property type="match status" value="1"/>
</dbReference>
<feature type="domain" description="GIY-YIG" evidence="2">
    <location>
        <begin position="1"/>
        <end position="77"/>
    </location>
</feature>
<keyword evidence="3" id="KW-0255">Endonuclease</keyword>
<keyword evidence="3" id="KW-0540">Nuclease</keyword>